<dbReference type="GO" id="GO:0000976">
    <property type="term" value="F:transcription cis-regulatory region binding"/>
    <property type="evidence" value="ECO:0007669"/>
    <property type="project" value="TreeGrafter"/>
</dbReference>
<keyword evidence="3" id="KW-0804">Transcription</keyword>
<dbReference type="Gene3D" id="3.40.50.2300">
    <property type="match status" value="2"/>
</dbReference>
<dbReference type="InterPro" id="IPR046335">
    <property type="entry name" value="LacI/GalR-like_sensor"/>
</dbReference>
<dbReference type="eggNOG" id="COG1609">
    <property type="taxonomic scope" value="Bacteria"/>
</dbReference>
<dbReference type="Pfam" id="PF13377">
    <property type="entry name" value="Peripla_BP_3"/>
    <property type="match status" value="1"/>
</dbReference>
<name>Q0BV41_GRABC</name>
<dbReference type="PROSITE" id="PS50932">
    <property type="entry name" value="HTH_LACI_2"/>
    <property type="match status" value="1"/>
</dbReference>
<dbReference type="SUPFAM" id="SSF47413">
    <property type="entry name" value="lambda repressor-like DNA-binding domains"/>
    <property type="match status" value="1"/>
</dbReference>
<evidence type="ECO:0000256" key="1">
    <source>
        <dbReference type="ARBA" id="ARBA00023015"/>
    </source>
</evidence>
<reference evidence="5 6" key="1">
    <citation type="journal article" date="2007" name="J. Bacteriol.">
        <title>Genome sequence analysis of the emerging human pathogenic acetic acid bacterium Granulibacter bethesdensis.</title>
        <authorList>
            <person name="Greenberg D.E."/>
            <person name="Porcella S.F."/>
            <person name="Zelazny A.M."/>
            <person name="Virtaneva K."/>
            <person name="Sturdevant D.E."/>
            <person name="Kupko J.J.III."/>
            <person name="Barbian K.D."/>
            <person name="Babar A."/>
            <person name="Dorward D.W."/>
            <person name="Holland S.M."/>
        </authorList>
    </citation>
    <scope>NUCLEOTIDE SEQUENCE [LARGE SCALE GENOMIC DNA]</scope>
    <source>
        <strain evidence="6">ATCC BAA-1260 / CGDNIH1</strain>
    </source>
</reference>
<feature type="domain" description="HTH lacI-type" evidence="4">
    <location>
        <begin position="25"/>
        <end position="78"/>
    </location>
</feature>
<dbReference type="InterPro" id="IPR010982">
    <property type="entry name" value="Lambda_DNA-bd_dom_sf"/>
</dbReference>
<dbReference type="SUPFAM" id="SSF53822">
    <property type="entry name" value="Periplasmic binding protein-like I"/>
    <property type="match status" value="1"/>
</dbReference>
<protein>
    <submittedName>
        <fullName evidence="5">Transcriptional repressor</fullName>
    </submittedName>
</protein>
<dbReference type="PROSITE" id="PS00356">
    <property type="entry name" value="HTH_LACI_1"/>
    <property type="match status" value="1"/>
</dbReference>
<dbReference type="Proteomes" id="UP000001963">
    <property type="component" value="Chromosome"/>
</dbReference>
<dbReference type="SMART" id="SM00354">
    <property type="entry name" value="HTH_LACI"/>
    <property type="match status" value="1"/>
</dbReference>
<dbReference type="Gene3D" id="1.10.260.40">
    <property type="entry name" value="lambda repressor-like DNA-binding domains"/>
    <property type="match status" value="1"/>
</dbReference>
<dbReference type="CDD" id="cd01392">
    <property type="entry name" value="HTH_LacI"/>
    <property type="match status" value="1"/>
</dbReference>
<organism evidence="5 6">
    <name type="scientific">Granulibacter bethesdensis (strain ATCC BAA-1260 / CGDNIH1)</name>
    <dbReference type="NCBI Taxonomy" id="391165"/>
    <lineage>
        <taxon>Bacteria</taxon>
        <taxon>Pseudomonadati</taxon>
        <taxon>Pseudomonadota</taxon>
        <taxon>Alphaproteobacteria</taxon>
        <taxon>Acetobacterales</taxon>
        <taxon>Acetobacteraceae</taxon>
        <taxon>Granulibacter</taxon>
    </lineage>
</organism>
<evidence type="ECO:0000256" key="3">
    <source>
        <dbReference type="ARBA" id="ARBA00023163"/>
    </source>
</evidence>
<dbReference type="STRING" id="391165.GbCGDNIH1_0413"/>
<sequence length="351" mass="37932">MSAVRTTEKVLNHSVDGTSSTMRAVGIKDVAEAAGVSPATVSRVLAGGKVSAALKAQVEDAIARSGYRPNLSARRLRSRNTQTIGLIVADIRNPFFTAVSRSVEQIAFASGMRVILCNTDEDPEREAMYLQLMEEERATGLILAPTLPAISRLAIHRPSLPVVLIDREGPAGCLDSVVLDNREASRTLTRHLLQNGYRRIGGLFGMASTTAVERREGYEQAMREAGLAFESRQSPATIPDSEQTAHAWLSSPHPPEALLVSNSLTLMGVTRAARSLGLSIPQQLGLAGFDNDHWTELVGPGMTVMAQPVEEIGRMAMDMLFSRLRDPDQPVRKIVLSGRQITRGSSVRTAA</sequence>
<dbReference type="HOGENOM" id="CLU_037628_6_1_5"/>
<proteinExistence type="predicted"/>
<dbReference type="PANTHER" id="PTHR30146">
    <property type="entry name" value="LACI-RELATED TRANSCRIPTIONAL REPRESSOR"/>
    <property type="match status" value="1"/>
</dbReference>
<evidence type="ECO:0000313" key="6">
    <source>
        <dbReference type="Proteomes" id="UP000001963"/>
    </source>
</evidence>
<dbReference type="KEGG" id="gbe:GbCGDNIH1_0413"/>
<accession>Q0BV41</accession>
<keyword evidence="6" id="KW-1185">Reference proteome</keyword>
<dbReference type="InterPro" id="IPR000843">
    <property type="entry name" value="HTH_LacI"/>
</dbReference>
<dbReference type="AlphaFoldDB" id="Q0BV41"/>
<keyword evidence="2" id="KW-0238">DNA-binding</keyword>
<dbReference type="Pfam" id="PF00356">
    <property type="entry name" value="LacI"/>
    <property type="match status" value="1"/>
</dbReference>
<dbReference type="GO" id="GO:0003700">
    <property type="term" value="F:DNA-binding transcription factor activity"/>
    <property type="evidence" value="ECO:0007669"/>
    <property type="project" value="TreeGrafter"/>
</dbReference>
<evidence type="ECO:0000259" key="4">
    <source>
        <dbReference type="PROSITE" id="PS50932"/>
    </source>
</evidence>
<dbReference type="PANTHER" id="PTHR30146:SF145">
    <property type="entry name" value="RIBOSE OPERON REPRESSOR"/>
    <property type="match status" value="1"/>
</dbReference>
<evidence type="ECO:0000313" key="5">
    <source>
        <dbReference type="EMBL" id="ABI61311.1"/>
    </source>
</evidence>
<dbReference type="InterPro" id="IPR028082">
    <property type="entry name" value="Peripla_BP_I"/>
</dbReference>
<evidence type="ECO:0000256" key="2">
    <source>
        <dbReference type="ARBA" id="ARBA00023125"/>
    </source>
</evidence>
<dbReference type="EMBL" id="CP000394">
    <property type="protein sequence ID" value="ABI61311.1"/>
    <property type="molecule type" value="Genomic_DNA"/>
</dbReference>
<keyword evidence="1" id="KW-0805">Transcription regulation</keyword>
<gene>
    <name evidence="5" type="ordered locus">GbCGDNIH1_0413</name>
</gene>